<dbReference type="Proteomes" id="UP000274756">
    <property type="component" value="Unassembled WGS sequence"/>
</dbReference>
<keyword evidence="1" id="KW-0472">Membrane</keyword>
<keyword evidence="4" id="KW-1185">Reference proteome</keyword>
<dbReference type="AlphaFoldDB" id="A0A0N4U3D1"/>
<feature type="transmembrane region" description="Helical" evidence="1">
    <location>
        <begin position="259"/>
        <end position="277"/>
    </location>
</feature>
<protein>
    <submittedName>
        <fullName evidence="5">G_PROTEIN_RECEP_F1_2 domain-containing protein</fullName>
    </submittedName>
</protein>
<dbReference type="InterPro" id="IPR052860">
    <property type="entry name" value="NRL-GPCR1"/>
</dbReference>
<keyword evidence="1" id="KW-1133">Transmembrane helix</keyword>
<sequence>MAEIGYTNGYTTPLSISLSYIELFFNVTSYLFISVFCITLIKEKSFSRNLVIIMVNTAFTYLFYHVSRLTKLIFELWFYDPYQPPPDFTADYLVTITKHATCINIATIVVERIISTFSNINSGKKNCLKTIIFNYSSIILVALQWAVALMIFYLFIKGIIARSLPYLIFAPIYLLGGLIFALLPRIARKINEKNRLKQLQNLQHSLKNRYYYLQNVKAAEILNPIIVSVAFLSTVWIIIGTVRYQFIISDQVNSILRPLYFMIYSIEVDIVSVLLMYKSEWWHRLLNKHSCGSANQDKPKRSGTIAPVRDVDMYFKSYAW</sequence>
<name>A0A0N4U3D1_DRAME</name>
<dbReference type="Proteomes" id="UP000038040">
    <property type="component" value="Unplaced"/>
</dbReference>
<accession>A0A0N4U3D1</accession>
<evidence type="ECO:0000313" key="3">
    <source>
        <dbReference type="Proteomes" id="UP000038040"/>
    </source>
</evidence>
<feature type="transmembrane region" description="Helical" evidence="1">
    <location>
        <begin position="221"/>
        <end position="239"/>
    </location>
</feature>
<dbReference type="WBParaSite" id="DME_0000123101-mRNA-1">
    <property type="protein sequence ID" value="DME_0000123101-mRNA-1"/>
    <property type="gene ID" value="DME_0000123101"/>
</dbReference>
<proteinExistence type="predicted"/>
<reference evidence="2 4" key="2">
    <citation type="submission" date="2018-11" db="EMBL/GenBank/DDBJ databases">
        <authorList>
            <consortium name="Pathogen Informatics"/>
        </authorList>
    </citation>
    <scope>NUCLEOTIDE SEQUENCE [LARGE SCALE GENOMIC DNA]</scope>
</reference>
<dbReference type="EMBL" id="UYYG01001152">
    <property type="protein sequence ID" value="VDN55618.1"/>
    <property type="molecule type" value="Genomic_DNA"/>
</dbReference>
<evidence type="ECO:0000313" key="4">
    <source>
        <dbReference type="Proteomes" id="UP000274756"/>
    </source>
</evidence>
<feature type="transmembrane region" description="Helical" evidence="1">
    <location>
        <begin position="50"/>
        <end position="70"/>
    </location>
</feature>
<feature type="transmembrane region" description="Helical" evidence="1">
    <location>
        <begin position="90"/>
        <end position="110"/>
    </location>
</feature>
<keyword evidence="1" id="KW-0812">Transmembrane</keyword>
<feature type="transmembrane region" description="Helical" evidence="1">
    <location>
        <begin position="131"/>
        <end position="156"/>
    </location>
</feature>
<evidence type="ECO:0000313" key="2">
    <source>
        <dbReference type="EMBL" id="VDN55618.1"/>
    </source>
</evidence>
<feature type="transmembrane region" description="Helical" evidence="1">
    <location>
        <begin position="20"/>
        <end position="41"/>
    </location>
</feature>
<dbReference type="PANTHER" id="PTHR47521">
    <property type="entry name" value="SERPENTINE RECEPTOR, CLASS E (EPSILON)-RELATED"/>
    <property type="match status" value="1"/>
</dbReference>
<gene>
    <name evidence="2" type="ORF">DME_LOCUS5591</name>
</gene>
<evidence type="ECO:0000313" key="5">
    <source>
        <dbReference type="WBParaSite" id="DME_0000123101-mRNA-1"/>
    </source>
</evidence>
<organism evidence="3 5">
    <name type="scientific">Dracunculus medinensis</name>
    <name type="common">Guinea worm</name>
    <dbReference type="NCBI Taxonomy" id="318479"/>
    <lineage>
        <taxon>Eukaryota</taxon>
        <taxon>Metazoa</taxon>
        <taxon>Ecdysozoa</taxon>
        <taxon>Nematoda</taxon>
        <taxon>Chromadorea</taxon>
        <taxon>Rhabditida</taxon>
        <taxon>Spirurina</taxon>
        <taxon>Dracunculoidea</taxon>
        <taxon>Dracunculidae</taxon>
        <taxon>Dracunculus</taxon>
    </lineage>
</organism>
<dbReference type="PANTHER" id="PTHR47521:SF7">
    <property type="entry name" value="SERPENTINE RECEPTOR CLASS EPSILON-6"/>
    <property type="match status" value="1"/>
</dbReference>
<feature type="transmembrane region" description="Helical" evidence="1">
    <location>
        <begin position="168"/>
        <end position="187"/>
    </location>
</feature>
<reference evidence="5" key="1">
    <citation type="submission" date="2017-02" db="UniProtKB">
        <authorList>
            <consortium name="WormBaseParasite"/>
        </authorList>
    </citation>
    <scope>IDENTIFICATION</scope>
</reference>
<evidence type="ECO:0000256" key="1">
    <source>
        <dbReference type="SAM" id="Phobius"/>
    </source>
</evidence>